<dbReference type="PANTHER" id="PTHR43708:SF5">
    <property type="entry name" value="CONSERVED EXPRESSED OXIDOREDUCTASE (EUROFUNG)-RELATED"/>
    <property type="match status" value="1"/>
</dbReference>
<evidence type="ECO:0000256" key="1">
    <source>
        <dbReference type="ARBA" id="ARBA00010928"/>
    </source>
</evidence>
<dbReference type="GO" id="GO:0000166">
    <property type="term" value="F:nucleotide binding"/>
    <property type="evidence" value="ECO:0007669"/>
    <property type="project" value="InterPro"/>
</dbReference>
<sequence length="352" mass="37854">MPSPLRVALIGYGFVGQTFHGPLLRSIPGLALELVASRDAERVHADLPEVRVTADYLAAVQDPAIDLVVIASPNQTHAPLASAALAAGKHVVVDKPFTVTLAEARQLSQEADQAGRLLSVFQNRRWDSDFLGLQEVLASGALGELTSLESRIERFRPEVRNRWREADLPGSGLWFDLGPHLLDQALCLFGLPRRLQANLVRQRPGALTDDWFQVQLDYGARQVTLRAGMLAAGGVPRFLAQGTGGSWIKAGADRQEDALKAGVRPGGPEWGQDPDPGWLIGADGARRALPTPAGDHRRYYLALVEALAGRAANPVSPAQACALMALLETAQRSAAEGRALEPELTAPERTAY</sequence>
<accession>A0A0U4P0H0</accession>
<dbReference type="GO" id="GO:0016491">
    <property type="term" value="F:oxidoreductase activity"/>
    <property type="evidence" value="ECO:0007669"/>
    <property type="project" value="UniProtKB-KW"/>
</dbReference>
<dbReference type="NCBIfam" id="NF008607">
    <property type="entry name" value="PRK11579.1"/>
    <property type="match status" value="1"/>
</dbReference>
<evidence type="ECO:0000313" key="5">
    <source>
        <dbReference type="EMBL" id="ALZ83934.1"/>
    </source>
</evidence>
<comment type="similarity">
    <text evidence="1">Belongs to the Gfo/Idh/MocA family.</text>
</comment>
<dbReference type="InterPro" id="IPR036291">
    <property type="entry name" value="NAD(P)-bd_dom_sf"/>
</dbReference>
<evidence type="ECO:0000313" key="6">
    <source>
        <dbReference type="Proteomes" id="UP000064137"/>
    </source>
</evidence>
<organism evidence="5 6">
    <name type="scientific">Pseudomonas oryzihabitans</name>
    <dbReference type="NCBI Taxonomy" id="47885"/>
    <lineage>
        <taxon>Bacteria</taxon>
        <taxon>Pseudomonadati</taxon>
        <taxon>Pseudomonadota</taxon>
        <taxon>Gammaproteobacteria</taxon>
        <taxon>Pseudomonadales</taxon>
        <taxon>Pseudomonadaceae</taxon>
        <taxon>Pseudomonas</taxon>
    </lineage>
</organism>
<reference evidence="5 6" key="1">
    <citation type="submission" date="2016-01" db="EMBL/GenBank/DDBJ databases">
        <title>Annotation of Pseudomonas oryzihabitans USDA-ARS-USMARC-56511.</title>
        <authorList>
            <person name="Harhay G.P."/>
            <person name="Harhay D.M."/>
            <person name="Smith T.P.L."/>
            <person name="Bono J.L."/>
            <person name="Heaton M.P."/>
            <person name="Clawson M.L."/>
            <person name="Chitko-Mckown C.G."/>
            <person name="Capik S.F."/>
            <person name="DeDonder K.D."/>
            <person name="Apley M.D."/>
            <person name="Lubbers B.V."/>
            <person name="White B.J."/>
            <person name="Larson R.L."/>
        </authorList>
    </citation>
    <scope>NUCLEOTIDE SEQUENCE [LARGE SCALE GENOMIC DNA]</scope>
    <source>
        <strain evidence="5 6">USDA-ARS-USMARC-56511</strain>
    </source>
</reference>
<dbReference type="KEGG" id="por:APT59_06810"/>
<dbReference type="InterPro" id="IPR004104">
    <property type="entry name" value="Gfo/Idh/MocA-like_OxRdtase_C"/>
</dbReference>
<dbReference type="AlphaFoldDB" id="A0A0U4P0H0"/>
<dbReference type="Gene3D" id="3.40.50.720">
    <property type="entry name" value="NAD(P)-binding Rossmann-like Domain"/>
    <property type="match status" value="1"/>
</dbReference>
<dbReference type="InterPro" id="IPR051317">
    <property type="entry name" value="Gfo/Idh/MocA_oxidoreduct"/>
</dbReference>
<dbReference type="SUPFAM" id="SSF51735">
    <property type="entry name" value="NAD(P)-binding Rossmann-fold domains"/>
    <property type="match status" value="1"/>
</dbReference>
<evidence type="ECO:0000259" key="3">
    <source>
        <dbReference type="Pfam" id="PF01408"/>
    </source>
</evidence>
<feature type="domain" description="Gfo/Idh/MocA-like oxidoreductase C-terminal" evidence="4">
    <location>
        <begin position="135"/>
        <end position="339"/>
    </location>
</feature>
<keyword evidence="2" id="KW-0560">Oxidoreductase</keyword>
<evidence type="ECO:0000256" key="2">
    <source>
        <dbReference type="ARBA" id="ARBA00023002"/>
    </source>
</evidence>
<gene>
    <name evidence="5" type="ORF">APT59_06810</name>
</gene>
<feature type="domain" description="Gfo/Idh/MocA-like oxidoreductase N-terminal" evidence="3">
    <location>
        <begin position="5"/>
        <end position="120"/>
    </location>
</feature>
<dbReference type="OrthoDB" id="9774191at2"/>
<dbReference type="InterPro" id="IPR000683">
    <property type="entry name" value="Gfo/Idh/MocA-like_OxRdtase_N"/>
</dbReference>
<dbReference type="Pfam" id="PF01408">
    <property type="entry name" value="GFO_IDH_MocA"/>
    <property type="match status" value="1"/>
</dbReference>
<dbReference type="PANTHER" id="PTHR43708">
    <property type="entry name" value="CONSERVED EXPRESSED OXIDOREDUCTASE (EUROFUNG)"/>
    <property type="match status" value="1"/>
</dbReference>
<dbReference type="Pfam" id="PF02894">
    <property type="entry name" value="GFO_IDH_MocA_C"/>
    <property type="match status" value="1"/>
</dbReference>
<name>A0A0U4P0H0_9PSED</name>
<dbReference type="Proteomes" id="UP000064137">
    <property type="component" value="Chromosome"/>
</dbReference>
<evidence type="ECO:0000259" key="4">
    <source>
        <dbReference type="Pfam" id="PF02894"/>
    </source>
</evidence>
<proteinExistence type="inferred from homology"/>
<dbReference type="Gene3D" id="3.30.360.10">
    <property type="entry name" value="Dihydrodipicolinate Reductase, domain 2"/>
    <property type="match status" value="1"/>
</dbReference>
<protein>
    <submittedName>
        <fullName evidence="5">Dehydrogenase</fullName>
    </submittedName>
</protein>
<dbReference type="RefSeq" id="WP_059314166.1">
    <property type="nucleotide sequence ID" value="NZ_CP013987.1"/>
</dbReference>
<dbReference type="EMBL" id="CP013987">
    <property type="protein sequence ID" value="ALZ83934.1"/>
    <property type="molecule type" value="Genomic_DNA"/>
</dbReference>